<feature type="transmembrane region" description="Helical" evidence="3">
    <location>
        <begin position="163"/>
        <end position="181"/>
    </location>
</feature>
<evidence type="ECO:0000313" key="5">
    <source>
        <dbReference type="EMBL" id="MCP1384144.1"/>
    </source>
</evidence>
<evidence type="ECO:0000256" key="3">
    <source>
        <dbReference type="SAM" id="Phobius"/>
    </source>
</evidence>
<accession>A0ABT1FQU8</accession>
<dbReference type="SMART" id="SM00862">
    <property type="entry name" value="Trans_reg_C"/>
    <property type="match status" value="1"/>
</dbReference>
<keyword evidence="3" id="KW-0472">Membrane</keyword>
<keyword evidence="3" id="KW-0812">Transmembrane</keyword>
<name>A0ABT1FQU8_9BACT</name>
<dbReference type="RefSeq" id="WP_253529466.1">
    <property type="nucleotide sequence ID" value="NZ_JAMZEL010000007.1"/>
</dbReference>
<dbReference type="SUPFAM" id="SSF46894">
    <property type="entry name" value="C-terminal effector domain of the bipartite response regulators"/>
    <property type="match status" value="1"/>
</dbReference>
<dbReference type="Proteomes" id="UP001204772">
    <property type="component" value="Unassembled WGS sequence"/>
</dbReference>
<dbReference type="CDD" id="cd00383">
    <property type="entry name" value="trans_reg_C"/>
    <property type="match status" value="1"/>
</dbReference>
<evidence type="ECO:0000259" key="4">
    <source>
        <dbReference type="PROSITE" id="PS51755"/>
    </source>
</evidence>
<dbReference type="InterPro" id="IPR016032">
    <property type="entry name" value="Sig_transdc_resp-reg_C-effctor"/>
</dbReference>
<dbReference type="InterPro" id="IPR001867">
    <property type="entry name" value="OmpR/PhoB-type_DNA-bd"/>
</dbReference>
<evidence type="ECO:0000256" key="1">
    <source>
        <dbReference type="ARBA" id="ARBA00023125"/>
    </source>
</evidence>
<dbReference type="InterPro" id="IPR036388">
    <property type="entry name" value="WH-like_DNA-bd_sf"/>
</dbReference>
<gene>
    <name evidence="5" type="ORF">NCI00_16990</name>
</gene>
<evidence type="ECO:0000256" key="2">
    <source>
        <dbReference type="PROSITE-ProRule" id="PRU01091"/>
    </source>
</evidence>
<sequence length="310" mass="35028">MEIMVGKLAIVASFLAISLLFGQFAWISPDTDATNSQRFEEKTNLALRRTGHRLLLASGDSTSRIPAVRKLDDGTYVLQLSKSFDYNQLPSLLQESFDLHGIKNNYDVAVMDCKTNELQLGYNFLDYSKSKEVACIGRDQVIDCYNVKVTFLTTANNPKSNPVWWTLGLGIAFIGVSYVVLSRRKTPLAPLIETPDEKPIEKSTRIRFGESSMDLDNQMLYTSHTQHNLTFREAKLLHLFIKHQNQVLERDFILKSVWEDEGVTVGRSIDVFVSRLRKLLQEDTSLKIAAVHGVGYRLEVNNGNPAPKKT</sequence>
<proteinExistence type="predicted"/>
<keyword evidence="3" id="KW-1133">Transmembrane helix</keyword>
<dbReference type="Pfam" id="PF00486">
    <property type="entry name" value="Trans_reg_C"/>
    <property type="match status" value="1"/>
</dbReference>
<keyword evidence="1 2" id="KW-0238">DNA-binding</keyword>
<evidence type="ECO:0000313" key="6">
    <source>
        <dbReference type="Proteomes" id="UP001204772"/>
    </source>
</evidence>
<dbReference type="Gene3D" id="1.10.10.10">
    <property type="entry name" value="Winged helix-like DNA-binding domain superfamily/Winged helix DNA-binding domain"/>
    <property type="match status" value="1"/>
</dbReference>
<dbReference type="EMBL" id="JAMZEL010000007">
    <property type="protein sequence ID" value="MCP1384144.1"/>
    <property type="molecule type" value="Genomic_DNA"/>
</dbReference>
<comment type="caution">
    <text evidence="5">The sequence shown here is derived from an EMBL/GenBank/DDBJ whole genome shotgun (WGS) entry which is preliminary data.</text>
</comment>
<organism evidence="5 6">
    <name type="scientific">Runella salmonicolor</name>
    <dbReference type="NCBI Taxonomy" id="2950278"/>
    <lineage>
        <taxon>Bacteria</taxon>
        <taxon>Pseudomonadati</taxon>
        <taxon>Bacteroidota</taxon>
        <taxon>Cytophagia</taxon>
        <taxon>Cytophagales</taxon>
        <taxon>Spirosomataceae</taxon>
        <taxon>Runella</taxon>
    </lineage>
</organism>
<feature type="DNA-binding region" description="OmpR/PhoB-type" evidence="2">
    <location>
        <begin position="203"/>
        <end position="300"/>
    </location>
</feature>
<protein>
    <submittedName>
        <fullName evidence="5">Winged helix-turn-helix domain-containing protein</fullName>
    </submittedName>
</protein>
<keyword evidence="6" id="KW-1185">Reference proteome</keyword>
<feature type="domain" description="OmpR/PhoB-type" evidence="4">
    <location>
        <begin position="203"/>
        <end position="300"/>
    </location>
</feature>
<reference evidence="5 6" key="1">
    <citation type="submission" date="2022-06" db="EMBL/GenBank/DDBJ databases">
        <title>Runella sp. S5 genome sequencing.</title>
        <authorList>
            <person name="Park S."/>
        </authorList>
    </citation>
    <scope>NUCLEOTIDE SEQUENCE [LARGE SCALE GENOMIC DNA]</scope>
    <source>
        <strain evidence="5 6">S5</strain>
    </source>
</reference>
<dbReference type="PROSITE" id="PS51755">
    <property type="entry name" value="OMPR_PHOB"/>
    <property type="match status" value="1"/>
</dbReference>